<keyword evidence="3" id="KW-1185">Reference proteome</keyword>
<proteinExistence type="predicted"/>
<evidence type="ECO:0000313" key="2">
    <source>
        <dbReference type="EMBL" id="KAK5044591.1"/>
    </source>
</evidence>
<evidence type="ECO:0000313" key="3">
    <source>
        <dbReference type="Proteomes" id="UP001358417"/>
    </source>
</evidence>
<sequence>MKCHLNPILAYCILMSGRESVDRKLLTKVQGDKKLFPIMDAYLAVKAPLEYYFRDRLAESAISEYQQDFLFKAILSHPTANQAISLKAVKGFVKSLANYGRFPLQRDICFLMRNTNCWQTASDLSVALMNHVSPELPHDAEWQPCCKVSDEKVGLLFHWAQVTCAPSCRCAHGSIRPTADYSMVLQLMMVHGADLHAKCYWGGTVFQALLDSSIERRDDHGPLDRKAKFLALTENGFDPTILAENGHDALQSAILAFNNGTSRSLYEIDSIIGYLRFYDIYAKWPEEEHETLDLVQSAIRWPTETDCVQRNSQQSTQGSVRQPEEHAVQESTDLYGDDREADAPEGPHSPEPAPTARRRRTQSVEIDKVDSDDEPDDPLPRPLSQDLQKNVSKMADAVEDILKLRAAEATVTMNKWKTTLASNWKKLDLGSVSRPKLPAEE</sequence>
<dbReference type="RefSeq" id="XP_064700247.1">
    <property type="nucleotide sequence ID" value="XM_064854140.1"/>
</dbReference>
<gene>
    <name evidence="2" type="ORF">LTR84_010605</name>
</gene>
<protein>
    <submittedName>
        <fullName evidence="2">Uncharacterized protein</fullName>
    </submittedName>
</protein>
<dbReference type="AlphaFoldDB" id="A0AAV9MVH6"/>
<organism evidence="2 3">
    <name type="scientific">Exophiala bonariae</name>
    <dbReference type="NCBI Taxonomy" id="1690606"/>
    <lineage>
        <taxon>Eukaryota</taxon>
        <taxon>Fungi</taxon>
        <taxon>Dikarya</taxon>
        <taxon>Ascomycota</taxon>
        <taxon>Pezizomycotina</taxon>
        <taxon>Eurotiomycetes</taxon>
        <taxon>Chaetothyriomycetidae</taxon>
        <taxon>Chaetothyriales</taxon>
        <taxon>Herpotrichiellaceae</taxon>
        <taxon>Exophiala</taxon>
    </lineage>
</organism>
<comment type="caution">
    <text evidence="2">The sequence shown here is derived from an EMBL/GenBank/DDBJ whole genome shotgun (WGS) entry which is preliminary data.</text>
</comment>
<evidence type="ECO:0000256" key="1">
    <source>
        <dbReference type="SAM" id="MobiDB-lite"/>
    </source>
</evidence>
<feature type="region of interest" description="Disordered" evidence="1">
    <location>
        <begin position="306"/>
        <end position="388"/>
    </location>
</feature>
<dbReference type="GeneID" id="89978761"/>
<feature type="compositionally biased region" description="Polar residues" evidence="1">
    <location>
        <begin position="306"/>
        <end position="320"/>
    </location>
</feature>
<dbReference type="EMBL" id="JAVRRD010000046">
    <property type="protein sequence ID" value="KAK5044591.1"/>
    <property type="molecule type" value="Genomic_DNA"/>
</dbReference>
<reference evidence="2 3" key="1">
    <citation type="submission" date="2023-08" db="EMBL/GenBank/DDBJ databases">
        <title>Black Yeasts Isolated from many extreme environments.</title>
        <authorList>
            <person name="Coleine C."/>
            <person name="Stajich J.E."/>
            <person name="Selbmann L."/>
        </authorList>
    </citation>
    <scope>NUCLEOTIDE SEQUENCE [LARGE SCALE GENOMIC DNA]</scope>
    <source>
        <strain evidence="2 3">CCFEE 5792</strain>
    </source>
</reference>
<dbReference type="Proteomes" id="UP001358417">
    <property type="component" value="Unassembled WGS sequence"/>
</dbReference>
<name>A0AAV9MVH6_9EURO</name>
<accession>A0AAV9MVH6</accession>